<dbReference type="InterPro" id="IPR009044">
    <property type="entry name" value="ssDNA-bd_transcriptional_reg"/>
</dbReference>
<dbReference type="Gene3D" id="2.30.31.10">
    <property type="entry name" value="Transcriptional Coactivator Pc4, Chain A"/>
    <property type="match status" value="1"/>
</dbReference>
<dbReference type="InterPro" id="IPR013742">
    <property type="entry name" value="Whirly"/>
</dbReference>
<feature type="region of interest" description="Disordered" evidence="3">
    <location>
        <begin position="37"/>
        <end position="68"/>
    </location>
</feature>
<accession>B8BR65</accession>
<name>B8BR65_THAPS</name>
<dbReference type="GeneID" id="7443098"/>
<dbReference type="HOGENOM" id="CLU_968009_0_0_1"/>
<dbReference type="GO" id="GO:0006355">
    <property type="term" value="P:regulation of DNA-templated transcription"/>
    <property type="evidence" value="ECO:0007669"/>
    <property type="project" value="InterPro"/>
</dbReference>
<proteinExistence type="inferred from homology"/>
<keyword evidence="5" id="KW-1185">Reference proteome</keyword>
<evidence type="ECO:0000256" key="3">
    <source>
        <dbReference type="SAM" id="MobiDB-lite"/>
    </source>
</evidence>
<keyword evidence="2" id="KW-0809">Transit peptide</keyword>
<dbReference type="PaxDb" id="35128-Thaps20866"/>
<evidence type="ECO:0000256" key="1">
    <source>
        <dbReference type="ARBA" id="ARBA00006061"/>
    </source>
</evidence>
<sequence length="288" mass="30484">MLLSSVSLRNLTAIASRPSSRQASTLLRPFVSTSCTSSLTPTQHGTSQNHPSQHHVTSTTLANNQPSRRTFSSMGMMPRRGFPQYTVFGPDSALSVRAVLPNFKRAGTDGISVDRRGKIVLEFVPRNPSGAGFQWADKTTFSMSVEEVGLFVSQLPQSGIELSHSLHYGGYGSGGEEDGGGSGGAKIASGDMIEKVLTVEPGEASSVKFKIDYMKNGVGGQTPPGPDSEDKLPSTPLEATLQAGEFEVFRSIFQTSIPYILGWNTTMDIASAAAISKGLSGGNGGQMY</sequence>
<dbReference type="eggNOG" id="ENOG502R998">
    <property type="taxonomic scope" value="Eukaryota"/>
</dbReference>
<evidence type="ECO:0000313" key="5">
    <source>
        <dbReference type="Proteomes" id="UP000001449"/>
    </source>
</evidence>
<evidence type="ECO:0000313" key="4">
    <source>
        <dbReference type="EMBL" id="EED96477.1"/>
    </source>
</evidence>
<dbReference type="InParanoid" id="B8BR65"/>
<dbReference type="SUPFAM" id="SSF54447">
    <property type="entry name" value="ssDNA-binding transcriptional regulator domain"/>
    <property type="match status" value="1"/>
</dbReference>
<reference evidence="4 5" key="2">
    <citation type="journal article" date="2008" name="Nature">
        <title>The Phaeodactylum genome reveals the evolutionary history of diatom genomes.</title>
        <authorList>
            <person name="Bowler C."/>
            <person name="Allen A.E."/>
            <person name="Badger J.H."/>
            <person name="Grimwood J."/>
            <person name="Jabbari K."/>
            <person name="Kuo A."/>
            <person name="Maheswari U."/>
            <person name="Martens C."/>
            <person name="Maumus F."/>
            <person name="Otillar R.P."/>
            <person name="Rayko E."/>
            <person name="Salamov A."/>
            <person name="Vandepoele K."/>
            <person name="Beszteri B."/>
            <person name="Gruber A."/>
            <person name="Heijde M."/>
            <person name="Katinka M."/>
            <person name="Mock T."/>
            <person name="Valentin K."/>
            <person name="Verret F."/>
            <person name="Berges J.A."/>
            <person name="Brownlee C."/>
            <person name="Cadoret J.P."/>
            <person name="Chiovitti A."/>
            <person name="Choi C.J."/>
            <person name="Coesel S."/>
            <person name="De Martino A."/>
            <person name="Detter J.C."/>
            <person name="Durkin C."/>
            <person name="Falciatore A."/>
            <person name="Fournet J."/>
            <person name="Haruta M."/>
            <person name="Huysman M.J."/>
            <person name="Jenkins B.D."/>
            <person name="Jiroutova K."/>
            <person name="Jorgensen R.E."/>
            <person name="Joubert Y."/>
            <person name="Kaplan A."/>
            <person name="Kroger N."/>
            <person name="Kroth P.G."/>
            <person name="La Roche J."/>
            <person name="Lindquist E."/>
            <person name="Lommer M."/>
            <person name="Martin-Jezequel V."/>
            <person name="Lopez P.J."/>
            <person name="Lucas S."/>
            <person name="Mangogna M."/>
            <person name="McGinnis K."/>
            <person name="Medlin L.K."/>
            <person name="Montsant A."/>
            <person name="Oudot-Le Secq M.P."/>
            <person name="Napoli C."/>
            <person name="Obornik M."/>
            <person name="Parker M.S."/>
            <person name="Petit J.L."/>
            <person name="Porcel B.M."/>
            <person name="Poulsen N."/>
            <person name="Robison M."/>
            <person name="Rychlewski L."/>
            <person name="Rynearson T.A."/>
            <person name="Schmutz J."/>
            <person name="Shapiro H."/>
            <person name="Siaut M."/>
            <person name="Stanley M."/>
            <person name="Sussman M.R."/>
            <person name="Taylor A.R."/>
            <person name="Vardi A."/>
            <person name="von Dassow P."/>
            <person name="Vyverman W."/>
            <person name="Willis A."/>
            <person name="Wyrwicz L.S."/>
            <person name="Rokhsar D.S."/>
            <person name="Weissenbach J."/>
            <person name="Armbrust E.V."/>
            <person name="Green B.R."/>
            <person name="Van de Peer Y."/>
            <person name="Grigoriev I.V."/>
        </authorList>
    </citation>
    <scope>NUCLEOTIDE SEQUENCE [LARGE SCALE GENOMIC DNA]</scope>
    <source>
        <strain evidence="4 5">CCMP1335</strain>
    </source>
</reference>
<dbReference type="GO" id="GO:0003697">
    <property type="term" value="F:single-stranded DNA binding"/>
    <property type="evidence" value="ECO:0007669"/>
    <property type="project" value="InterPro"/>
</dbReference>
<feature type="region of interest" description="Disordered" evidence="3">
    <location>
        <begin position="215"/>
        <end position="235"/>
    </location>
</feature>
<dbReference type="EMBL" id="CM000638">
    <property type="protein sequence ID" value="EED96477.1"/>
    <property type="molecule type" value="Genomic_DNA"/>
</dbReference>
<dbReference type="GO" id="GO:0006952">
    <property type="term" value="P:defense response"/>
    <property type="evidence" value="ECO:0007669"/>
    <property type="project" value="InterPro"/>
</dbReference>
<gene>
    <name evidence="4" type="ORF">THAPSDRAFT_20866</name>
</gene>
<dbReference type="Proteomes" id="UP000001449">
    <property type="component" value="Chromosome 1"/>
</dbReference>
<dbReference type="Pfam" id="PF08536">
    <property type="entry name" value="Whirly"/>
    <property type="match status" value="1"/>
</dbReference>
<dbReference type="PANTHER" id="PTHR31745:SF1">
    <property type="entry name" value="SINGLE-STRANDED DNA-BINDING PROTEIN WHY2, MITOCHONDRIAL"/>
    <property type="match status" value="1"/>
</dbReference>
<evidence type="ECO:0000256" key="2">
    <source>
        <dbReference type="ARBA" id="ARBA00022946"/>
    </source>
</evidence>
<dbReference type="RefSeq" id="XP_002286836.1">
    <property type="nucleotide sequence ID" value="XM_002286800.1"/>
</dbReference>
<reference evidence="4 5" key="1">
    <citation type="journal article" date="2004" name="Science">
        <title>The genome of the diatom Thalassiosira pseudonana: ecology, evolution, and metabolism.</title>
        <authorList>
            <person name="Armbrust E.V."/>
            <person name="Berges J.A."/>
            <person name="Bowler C."/>
            <person name="Green B.R."/>
            <person name="Martinez D."/>
            <person name="Putnam N.H."/>
            <person name="Zhou S."/>
            <person name="Allen A.E."/>
            <person name="Apt K.E."/>
            <person name="Bechner M."/>
            <person name="Brzezinski M.A."/>
            <person name="Chaal B.K."/>
            <person name="Chiovitti A."/>
            <person name="Davis A.K."/>
            <person name="Demarest M.S."/>
            <person name="Detter J.C."/>
            <person name="Glavina T."/>
            <person name="Goodstein D."/>
            <person name="Hadi M.Z."/>
            <person name="Hellsten U."/>
            <person name="Hildebrand M."/>
            <person name="Jenkins B.D."/>
            <person name="Jurka J."/>
            <person name="Kapitonov V.V."/>
            <person name="Kroger N."/>
            <person name="Lau W.W."/>
            <person name="Lane T.W."/>
            <person name="Larimer F.W."/>
            <person name="Lippmeier J.C."/>
            <person name="Lucas S."/>
            <person name="Medina M."/>
            <person name="Montsant A."/>
            <person name="Obornik M."/>
            <person name="Parker M.S."/>
            <person name="Palenik B."/>
            <person name="Pazour G.J."/>
            <person name="Richardson P.M."/>
            <person name="Rynearson T.A."/>
            <person name="Saito M.A."/>
            <person name="Schwartz D.C."/>
            <person name="Thamatrakoln K."/>
            <person name="Valentin K."/>
            <person name="Vardi A."/>
            <person name="Wilkerson F.P."/>
            <person name="Rokhsar D.S."/>
        </authorList>
    </citation>
    <scope>NUCLEOTIDE SEQUENCE [LARGE SCALE GENOMIC DNA]</scope>
    <source>
        <strain evidence="4 5">CCMP1335</strain>
    </source>
</reference>
<dbReference type="OMA" id="WNTTMDI"/>
<protein>
    <submittedName>
        <fullName evidence="4">Uncharacterized protein</fullName>
    </submittedName>
</protein>
<dbReference type="KEGG" id="tps:THAPSDRAFT_20866"/>
<dbReference type="AlphaFoldDB" id="B8BR65"/>
<comment type="similarity">
    <text evidence="1">Belongs to the Whirly family.</text>
</comment>
<dbReference type="PANTHER" id="PTHR31745">
    <property type="entry name" value="SINGLE-STRANDED DNA-BINDING PROTEIN WHY2, MITOCHONDRIAL"/>
    <property type="match status" value="1"/>
</dbReference>
<organism evidence="4 5">
    <name type="scientific">Thalassiosira pseudonana</name>
    <name type="common">Marine diatom</name>
    <name type="synonym">Cyclotella nana</name>
    <dbReference type="NCBI Taxonomy" id="35128"/>
    <lineage>
        <taxon>Eukaryota</taxon>
        <taxon>Sar</taxon>
        <taxon>Stramenopiles</taxon>
        <taxon>Ochrophyta</taxon>
        <taxon>Bacillariophyta</taxon>
        <taxon>Coscinodiscophyceae</taxon>
        <taxon>Thalassiosirophycidae</taxon>
        <taxon>Thalassiosirales</taxon>
        <taxon>Thalassiosiraceae</taxon>
        <taxon>Thalassiosira</taxon>
    </lineage>
</organism>